<feature type="compositionally biased region" description="Polar residues" evidence="1">
    <location>
        <begin position="27"/>
        <end position="39"/>
    </location>
</feature>
<dbReference type="STRING" id="50376.A0A517LNU8"/>
<sequence>MANVQTMPQQAMAGQPGGQPRPANPPVQANQMKSAQQIQPREFQPTFHGFSLRKAPADPGERPSWDRIKPQPFPVSAKEFNSENRSARSQVAPYKVYEHLRTDSQREAIDRLINNFKAHETNPNAVWEIAYIKANRVVIPGTWGRAEETKDIRVIFKRYPLPYGQQPNPQLGDFPYGKIIDTTVAEPFPIPVQKNIPPQQPQAQQAQPTQQAQQGQQGQQGQAKAPQQPQQQQQQMNQPRLNQQQSGPMAMPPLPSMNNQPPPPSNMPPPFGGNQLPPFPMQGPPPPGAMQGNRPNPGNAAPVTQIFNLAQPEKTKKHKSEKAKSARRRSQSPHPRNQLRESMNALEKVDKWQLPIDSDSESDNSDSSDSSNDSGSSVAAHRGDHHSAKAYNKSSFRVPPPPMGPNAPRATAPRNSQLKAHAIVKPKSSIKDIRGKNKRVIERGTTERYRRGSSLSDEDYEFIDHPGSRPTETPMDTMDDPDTITASEAGTEVAAESALDMTALLDATEAEVMIEPLPATEPEVVIAAHIPSNAKTAYANIVSQTPIEVSLLHPRNKNQSSSTTTSTQVQTAPTAPRPHHSKHQQ</sequence>
<feature type="compositionally biased region" description="Low complexity" evidence="1">
    <location>
        <begin position="559"/>
        <end position="571"/>
    </location>
</feature>
<evidence type="ECO:0000256" key="1">
    <source>
        <dbReference type="SAM" id="MobiDB-lite"/>
    </source>
</evidence>
<reference evidence="2 3" key="1">
    <citation type="submission" date="2019-07" db="EMBL/GenBank/DDBJ databases">
        <title>Finished genome of Venturia effusa.</title>
        <authorList>
            <person name="Young C.A."/>
            <person name="Cox M.P."/>
            <person name="Ganley A.R.D."/>
            <person name="David W.J."/>
        </authorList>
    </citation>
    <scope>NUCLEOTIDE SEQUENCE [LARGE SCALE GENOMIC DNA]</scope>
    <source>
        <strain evidence="3">albino</strain>
    </source>
</reference>
<keyword evidence="3" id="KW-1185">Reference proteome</keyword>
<feature type="compositionally biased region" description="Low complexity" evidence="1">
    <location>
        <begin position="201"/>
        <end position="245"/>
    </location>
</feature>
<feature type="compositionally biased region" description="Low complexity" evidence="1">
    <location>
        <begin position="367"/>
        <end position="377"/>
    </location>
</feature>
<organism evidence="2 3">
    <name type="scientific">Venturia effusa</name>
    <dbReference type="NCBI Taxonomy" id="50376"/>
    <lineage>
        <taxon>Eukaryota</taxon>
        <taxon>Fungi</taxon>
        <taxon>Dikarya</taxon>
        <taxon>Ascomycota</taxon>
        <taxon>Pezizomycotina</taxon>
        <taxon>Dothideomycetes</taxon>
        <taxon>Pleosporomycetidae</taxon>
        <taxon>Venturiales</taxon>
        <taxon>Venturiaceae</taxon>
        <taxon>Venturia</taxon>
    </lineage>
</organism>
<feature type="compositionally biased region" description="Pro residues" evidence="1">
    <location>
        <begin position="250"/>
        <end position="288"/>
    </location>
</feature>
<proteinExistence type="predicted"/>
<evidence type="ECO:0000313" key="2">
    <source>
        <dbReference type="EMBL" id="QDS77305.1"/>
    </source>
</evidence>
<feature type="compositionally biased region" description="Basic and acidic residues" evidence="1">
    <location>
        <begin position="429"/>
        <end position="450"/>
    </location>
</feature>
<gene>
    <name evidence="2" type="ORF">FKW77_004567</name>
</gene>
<dbReference type="AlphaFoldDB" id="A0A517LNU8"/>
<dbReference type="Proteomes" id="UP000316270">
    <property type="component" value="Chromosome 17"/>
</dbReference>
<evidence type="ECO:0000313" key="3">
    <source>
        <dbReference type="Proteomes" id="UP000316270"/>
    </source>
</evidence>
<feature type="region of interest" description="Disordered" evidence="1">
    <location>
        <begin position="1"/>
        <end position="84"/>
    </location>
</feature>
<protein>
    <submittedName>
        <fullName evidence="2">Uncharacterized protein</fullName>
    </submittedName>
</protein>
<feature type="compositionally biased region" description="Basic residues" evidence="1">
    <location>
        <begin position="315"/>
        <end position="331"/>
    </location>
</feature>
<dbReference type="OrthoDB" id="10526547at2759"/>
<feature type="region of interest" description="Disordered" evidence="1">
    <location>
        <begin position="552"/>
        <end position="585"/>
    </location>
</feature>
<name>A0A517LNU8_9PEZI</name>
<feature type="compositionally biased region" description="Basic and acidic residues" evidence="1">
    <location>
        <begin position="55"/>
        <end position="69"/>
    </location>
</feature>
<dbReference type="EMBL" id="CP042201">
    <property type="protein sequence ID" value="QDS77305.1"/>
    <property type="molecule type" value="Genomic_DNA"/>
</dbReference>
<feature type="compositionally biased region" description="Low complexity" evidence="1">
    <location>
        <begin position="8"/>
        <end position="21"/>
    </location>
</feature>
<accession>A0A517LNU8</accession>
<feature type="region of interest" description="Disordered" evidence="1">
    <location>
        <begin position="189"/>
        <end position="488"/>
    </location>
</feature>